<organism evidence="2 3">
    <name type="scientific">Potamilus streckersoni</name>
    <dbReference type="NCBI Taxonomy" id="2493646"/>
    <lineage>
        <taxon>Eukaryota</taxon>
        <taxon>Metazoa</taxon>
        <taxon>Spiralia</taxon>
        <taxon>Lophotrochozoa</taxon>
        <taxon>Mollusca</taxon>
        <taxon>Bivalvia</taxon>
        <taxon>Autobranchia</taxon>
        <taxon>Heteroconchia</taxon>
        <taxon>Palaeoheterodonta</taxon>
        <taxon>Unionida</taxon>
        <taxon>Unionoidea</taxon>
        <taxon>Unionidae</taxon>
        <taxon>Ambleminae</taxon>
        <taxon>Lampsilini</taxon>
        <taxon>Potamilus</taxon>
    </lineage>
</organism>
<evidence type="ECO:0000256" key="1">
    <source>
        <dbReference type="SAM" id="MobiDB-lite"/>
    </source>
</evidence>
<dbReference type="EMBL" id="JAEAOA010001410">
    <property type="protein sequence ID" value="KAK3603763.1"/>
    <property type="molecule type" value="Genomic_DNA"/>
</dbReference>
<comment type="caution">
    <text evidence="2">The sequence shown here is derived from an EMBL/GenBank/DDBJ whole genome shotgun (WGS) entry which is preliminary data.</text>
</comment>
<reference evidence="2" key="1">
    <citation type="journal article" date="2021" name="Genome Biol. Evol.">
        <title>A High-Quality Reference Genome for a Parasitic Bivalve with Doubly Uniparental Inheritance (Bivalvia: Unionida).</title>
        <authorList>
            <person name="Smith C.H."/>
        </authorList>
    </citation>
    <scope>NUCLEOTIDE SEQUENCE</scope>
    <source>
        <strain evidence="2">CHS0354</strain>
    </source>
</reference>
<dbReference type="AlphaFoldDB" id="A0AAE0W6C6"/>
<evidence type="ECO:0000313" key="3">
    <source>
        <dbReference type="Proteomes" id="UP001195483"/>
    </source>
</evidence>
<keyword evidence="3" id="KW-1185">Reference proteome</keyword>
<proteinExistence type="predicted"/>
<evidence type="ECO:0000313" key="2">
    <source>
        <dbReference type="EMBL" id="KAK3603763.1"/>
    </source>
</evidence>
<gene>
    <name evidence="2" type="ORF">CHS0354_023381</name>
</gene>
<accession>A0AAE0W6C6</accession>
<reference evidence="2" key="2">
    <citation type="journal article" date="2021" name="Genome Biol. Evol.">
        <title>Developing a high-quality reference genome for a parasitic bivalve with doubly uniparental inheritance (Bivalvia: Unionida).</title>
        <authorList>
            <person name="Smith C.H."/>
        </authorList>
    </citation>
    <scope>NUCLEOTIDE SEQUENCE</scope>
    <source>
        <strain evidence="2">CHS0354</strain>
        <tissue evidence="2">Mantle</tissue>
    </source>
</reference>
<name>A0AAE0W6C6_9BIVA</name>
<dbReference type="Proteomes" id="UP001195483">
    <property type="component" value="Unassembled WGS sequence"/>
</dbReference>
<feature type="region of interest" description="Disordered" evidence="1">
    <location>
        <begin position="1"/>
        <end position="26"/>
    </location>
</feature>
<protein>
    <submittedName>
        <fullName evidence="2">Uncharacterized protein</fullName>
    </submittedName>
</protein>
<sequence>MAKEEAKLSKAMLTADESEDSPHQKGGLDLISISGLRFHEGIRQVKKEYSNILCTHLSVVIARSVFMIVEMIEDRINIALERSKMLQDLSCRWTKKFASIARLEDGEFEHGTLYTATTRLLLAPVAEAKIQMRFKNEVRDGPLEMLHQ</sequence>
<reference evidence="2" key="3">
    <citation type="submission" date="2023-05" db="EMBL/GenBank/DDBJ databases">
        <authorList>
            <person name="Smith C.H."/>
        </authorList>
    </citation>
    <scope>NUCLEOTIDE SEQUENCE</scope>
    <source>
        <strain evidence="2">CHS0354</strain>
        <tissue evidence="2">Mantle</tissue>
    </source>
</reference>